<feature type="chain" id="PRO_5021785123" evidence="1">
    <location>
        <begin position="22"/>
        <end position="429"/>
    </location>
</feature>
<dbReference type="InterPro" id="IPR018391">
    <property type="entry name" value="PQQ_b-propeller_rpt"/>
</dbReference>
<evidence type="ECO:0000313" key="4">
    <source>
        <dbReference type="Proteomes" id="UP000319817"/>
    </source>
</evidence>
<dbReference type="Gene3D" id="2.40.10.480">
    <property type="match status" value="1"/>
</dbReference>
<dbReference type="RefSeq" id="WP_419189318.1">
    <property type="nucleotide sequence ID" value="NZ_CP036526.1"/>
</dbReference>
<dbReference type="EMBL" id="CP036526">
    <property type="protein sequence ID" value="QDT12955.1"/>
    <property type="molecule type" value="Genomic_DNA"/>
</dbReference>
<dbReference type="SUPFAM" id="SSF50998">
    <property type="entry name" value="Quinoprotein alcohol dehydrogenase-like"/>
    <property type="match status" value="1"/>
</dbReference>
<evidence type="ECO:0000256" key="1">
    <source>
        <dbReference type="SAM" id="SignalP"/>
    </source>
</evidence>
<keyword evidence="1" id="KW-0732">Signal</keyword>
<gene>
    <name evidence="3" type="ORF">K239x_49700</name>
</gene>
<feature type="domain" description="Pyrrolo-quinoline quinone repeat" evidence="2">
    <location>
        <begin position="87"/>
        <end position="340"/>
    </location>
</feature>
<dbReference type="AlphaFoldDB" id="A0A517P0Q4"/>
<name>A0A517P0Q4_9BACT</name>
<sequence precursor="true">MLSRKTITLCVLLLCTTFATADDWPQWRGSHRDAVLSAAEQIETLPEKPVPKWSVAIGAGYSGPTIADGRVYVTDRGPADIETEVERILCFDAETGKAIWSHQYESTYTVSYRAGPRAAVTVDAGRAYAVGAMGHFHCLDAATGEVIWKRDLQSDYAIRMPIWGITASPLIYKDMVIQIAAGKGDACVVAMDVATGKERWHSLDERAGYSAPIVIQQGGQDVVVCWTGESVSGLNPADGSVFWSIPMLPRNMPIGVPTPIVQDDLLFVSSFYDGSMLIQFDKTKPAAKKLWHRVGVDEKNTDALHCMISNPVFRGDHIYGADSYGEFRCLDIKTGDRVWEDLSVVKRNRWGTVYIIQNGSREIIQNENGELMSATLSPQGIEIHSRAKFIKPTRKQLNRRGGVVWAHPAIADGHLYARTDSELICLPLK</sequence>
<reference evidence="3 4" key="1">
    <citation type="submission" date="2019-02" db="EMBL/GenBank/DDBJ databases">
        <title>Deep-cultivation of Planctomycetes and their phenomic and genomic characterization uncovers novel biology.</title>
        <authorList>
            <person name="Wiegand S."/>
            <person name="Jogler M."/>
            <person name="Boedeker C."/>
            <person name="Pinto D."/>
            <person name="Vollmers J."/>
            <person name="Rivas-Marin E."/>
            <person name="Kohn T."/>
            <person name="Peeters S.H."/>
            <person name="Heuer A."/>
            <person name="Rast P."/>
            <person name="Oberbeckmann S."/>
            <person name="Bunk B."/>
            <person name="Jeske O."/>
            <person name="Meyerdierks A."/>
            <person name="Storesund J.E."/>
            <person name="Kallscheuer N."/>
            <person name="Luecker S."/>
            <person name="Lage O.M."/>
            <person name="Pohl T."/>
            <person name="Merkel B.J."/>
            <person name="Hornburger P."/>
            <person name="Mueller R.-W."/>
            <person name="Bruemmer F."/>
            <person name="Labrenz M."/>
            <person name="Spormann A.M."/>
            <person name="Op den Camp H."/>
            <person name="Overmann J."/>
            <person name="Amann R."/>
            <person name="Jetten M.S.M."/>
            <person name="Mascher T."/>
            <person name="Medema M.H."/>
            <person name="Devos D.P."/>
            <person name="Kaster A.-K."/>
            <person name="Ovreas L."/>
            <person name="Rohde M."/>
            <person name="Galperin M.Y."/>
            <person name="Jogler C."/>
        </authorList>
    </citation>
    <scope>NUCLEOTIDE SEQUENCE [LARGE SCALE GENOMIC DNA]</scope>
    <source>
        <strain evidence="3 4">K23_9</strain>
    </source>
</reference>
<dbReference type="InterPro" id="IPR011047">
    <property type="entry name" value="Quinoprotein_ADH-like_sf"/>
</dbReference>
<evidence type="ECO:0000313" key="3">
    <source>
        <dbReference type="EMBL" id="QDT12955.1"/>
    </source>
</evidence>
<dbReference type="InterPro" id="IPR002372">
    <property type="entry name" value="PQQ_rpt_dom"/>
</dbReference>
<organism evidence="3 4">
    <name type="scientific">Stieleria marina</name>
    <dbReference type="NCBI Taxonomy" id="1930275"/>
    <lineage>
        <taxon>Bacteria</taxon>
        <taxon>Pseudomonadati</taxon>
        <taxon>Planctomycetota</taxon>
        <taxon>Planctomycetia</taxon>
        <taxon>Pirellulales</taxon>
        <taxon>Pirellulaceae</taxon>
        <taxon>Stieleria</taxon>
    </lineage>
</organism>
<dbReference type="Pfam" id="PF13360">
    <property type="entry name" value="PQQ_2"/>
    <property type="match status" value="1"/>
</dbReference>
<proteinExistence type="predicted"/>
<dbReference type="PANTHER" id="PTHR34512:SF30">
    <property type="entry name" value="OUTER MEMBRANE PROTEIN ASSEMBLY FACTOR BAMB"/>
    <property type="match status" value="1"/>
</dbReference>
<dbReference type="Gene3D" id="2.130.10.10">
    <property type="entry name" value="YVTN repeat-like/Quinoprotein amine dehydrogenase"/>
    <property type="match status" value="1"/>
</dbReference>
<feature type="signal peptide" evidence="1">
    <location>
        <begin position="1"/>
        <end position="21"/>
    </location>
</feature>
<evidence type="ECO:0000259" key="2">
    <source>
        <dbReference type="Pfam" id="PF13360"/>
    </source>
</evidence>
<keyword evidence="4" id="KW-1185">Reference proteome</keyword>
<dbReference type="Proteomes" id="UP000319817">
    <property type="component" value="Chromosome"/>
</dbReference>
<dbReference type="InterPro" id="IPR015943">
    <property type="entry name" value="WD40/YVTN_repeat-like_dom_sf"/>
</dbReference>
<dbReference type="SMART" id="SM00564">
    <property type="entry name" value="PQQ"/>
    <property type="match status" value="5"/>
</dbReference>
<dbReference type="PANTHER" id="PTHR34512">
    <property type="entry name" value="CELL SURFACE PROTEIN"/>
    <property type="match status" value="1"/>
</dbReference>
<accession>A0A517P0Q4</accession>
<protein>
    <submittedName>
        <fullName evidence="3">Outer membrane biogenesis protein BamB</fullName>
    </submittedName>
</protein>